<sequence length="87" mass="9490">MNAFNSAMAGLQAAALVQEAMHEGRTIEAACLLAQWVQVQEGTPVLGQEQQAHLLHSCHDLILSEMETRSDLWGRARACLYAALLLS</sequence>
<dbReference type="OrthoDB" id="982232at2"/>
<keyword evidence="2" id="KW-1185">Reference proteome</keyword>
<dbReference type="RefSeq" id="WP_059067318.1">
    <property type="nucleotide sequence ID" value="NZ_LNAL01000003.1"/>
</dbReference>
<dbReference type="Proteomes" id="UP000054223">
    <property type="component" value="Unassembled WGS sequence"/>
</dbReference>
<proteinExistence type="predicted"/>
<organism evidence="1 2">
    <name type="scientific">Solirubrum puertoriconensis</name>
    <dbReference type="NCBI Taxonomy" id="1751427"/>
    <lineage>
        <taxon>Bacteria</taxon>
        <taxon>Pseudomonadati</taxon>
        <taxon>Bacteroidota</taxon>
        <taxon>Cytophagia</taxon>
        <taxon>Cytophagales</taxon>
    </lineage>
</organism>
<name>A0A9X0L631_SOLP1</name>
<dbReference type="AlphaFoldDB" id="A0A9X0L631"/>
<evidence type="ECO:0000313" key="1">
    <source>
        <dbReference type="EMBL" id="KUG09399.1"/>
    </source>
</evidence>
<comment type="caution">
    <text evidence="1">The sequence shown here is derived from an EMBL/GenBank/DDBJ whole genome shotgun (WGS) entry which is preliminary data.</text>
</comment>
<evidence type="ECO:0000313" key="2">
    <source>
        <dbReference type="Proteomes" id="UP000054223"/>
    </source>
</evidence>
<accession>A0A9X0L631</accession>
<protein>
    <submittedName>
        <fullName evidence="1">Uncharacterized protein</fullName>
    </submittedName>
</protein>
<reference evidence="1 2" key="1">
    <citation type="submission" date="2015-11" db="EMBL/GenBank/DDBJ databases">
        <title>Solirubrum puertoriconensis gen. nov. an environmental bacteria isolated in Puerto Rico.</title>
        <authorList>
            <person name="Cuebas-Irizarry M.F."/>
            <person name="Montalvo-Rodriguez R."/>
        </authorList>
    </citation>
    <scope>NUCLEOTIDE SEQUENCE [LARGE SCALE GENOMIC DNA]</scope>
    <source>
        <strain evidence="1 2">MC1A</strain>
    </source>
</reference>
<gene>
    <name evidence="1" type="ORF">ASU33_16860</name>
</gene>
<dbReference type="EMBL" id="LNAL01000003">
    <property type="protein sequence ID" value="KUG09399.1"/>
    <property type="molecule type" value="Genomic_DNA"/>
</dbReference>